<dbReference type="InterPro" id="IPR006015">
    <property type="entry name" value="Universal_stress_UspA"/>
</dbReference>
<dbReference type="EMBL" id="JBHSDJ010000129">
    <property type="protein sequence ID" value="MFC4248953.1"/>
    <property type="molecule type" value="Genomic_DNA"/>
</dbReference>
<evidence type="ECO:0000256" key="1">
    <source>
        <dbReference type="ARBA" id="ARBA00008791"/>
    </source>
</evidence>
<dbReference type="Gene3D" id="3.40.50.620">
    <property type="entry name" value="HUPs"/>
    <property type="match status" value="1"/>
</dbReference>
<evidence type="ECO:0000259" key="2">
    <source>
        <dbReference type="Pfam" id="PF00582"/>
    </source>
</evidence>
<organism evidence="3 4">
    <name type="scientific">Natribaculum luteum</name>
    <dbReference type="NCBI Taxonomy" id="1586232"/>
    <lineage>
        <taxon>Archaea</taxon>
        <taxon>Methanobacteriati</taxon>
        <taxon>Methanobacteriota</taxon>
        <taxon>Stenosarchaea group</taxon>
        <taxon>Halobacteria</taxon>
        <taxon>Halobacteriales</taxon>
        <taxon>Natrialbaceae</taxon>
        <taxon>Natribaculum</taxon>
    </lineage>
</organism>
<sequence>MSLDVELLCMYRTILVPTDGSEAAESAVSQAYEIAERFGATVHVLFVVDVDVNTPLSLSTEPVVESVRESGEELTSEIADGAPEGVETVTVVEEGDPHERILEYAGAHDVDLITMGTHGRRGLDRYLIGSVTERVVRSADCSVLVTRATEAAPAIQSADAAIDTARDALAEGGHDDVTIVEDPYEQAGYWIVRAEGDDRTFNVHVDRPSGDARIATIDQR</sequence>
<dbReference type="GeneID" id="71852586"/>
<dbReference type="AlphaFoldDB" id="A0ABD5P469"/>
<dbReference type="CDD" id="cd00293">
    <property type="entry name" value="USP-like"/>
    <property type="match status" value="1"/>
</dbReference>
<dbReference type="Pfam" id="PF00582">
    <property type="entry name" value="Usp"/>
    <property type="match status" value="1"/>
</dbReference>
<dbReference type="PANTHER" id="PTHR46268:SF6">
    <property type="entry name" value="UNIVERSAL STRESS PROTEIN UP12"/>
    <property type="match status" value="1"/>
</dbReference>
<evidence type="ECO:0000313" key="3">
    <source>
        <dbReference type="EMBL" id="MFC4248953.1"/>
    </source>
</evidence>
<dbReference type="SUPFAM" id="SSF52402">
    <property type="entry name" value="Adenine nucleotide alpha hydrolases-like"/>
    <property type="match status" value="1"/>
</dbReference>
<protein>
    <submittedName>
        <fullName evidence="3">Universal stress protein</fullName>
    </submittedName>
</protein>
<name>A0ABD5P469_9EURY</name>
<comment type="similarity">
    <text evidence="1">Belongs to the universal stress protein A family.</text>
</comment>
<gene>
    <name evidence="3" type="ORF">ACFOZ7_18830</name>
</gene>
<dbReference type="PRINTS" id="PR01438">
    <property type="entry name" value="UNVRSLSTRESS"/>
</dbReference>
<proteinExistence type="inferred from homology"/>
<dbReference type="PANTHER" id="PTHR46268">
    <property type="entry name" value="STRESS RESPONSE PROTEIN NHAX"/>
    <property type="match status" value="1"/>
</dbReference>
<accession>A0ABD5P469</accession>
<feature type="domain" description="UspA" evidence="2">
    <location>
        <begin position="10"/>
        <end position="147"/>
    </location>
</feature>
<comment type="caution">
    <text evidence="3">The sequence shown here is derived from an EMBL/GenBank/DDBJ whole genome shotgun (WGS) entry which is preliminary data.</text>
</comment>
<dbReference type="Proteomes" id="UP001595821">
    <property type="component" value="Unassembled WGS sequence"/>
</dbReference>
<dbReference type="RefSeq" id="WP_246971759.1">
    <property type="nucleotide sequence ID" value="NZ_CP095397.1"/>
</dbReference>
<dbReference type="InterPro" id="IPR006016">
    <property type="entry name" value="UspA"/>
</dbReference>
<dbReference type="InterPro" id="IPR014729">
    <property type="entry name" value="Rossmann-like_a/b/a_fold"/>
</dbReference>
<reference evidence="3 4" key="1">
    <citation type="journal article" date="2014" name="Int. J. Syst. Evol. Microbiol.">
        <title>Complete genome sequence of Corynebacterium casei LMG S-19264T (=DSM 44701T), isolated from a smear-ripened cheese.</title>
        <authorList>
            <consortium name="US DOE Joint Genome Institute (JGI-PGF)"/>
            <person name="Walter F."/>
            <person name="Albersmeier A."/>
            <person name="Kalinowski J."/>
            <person name="Ruckert C."/>
        </authorList>
    </citation>
    <scope>NUCLEOTIDE SEQUENCE [LARGE SCALE GENOMIC DNA]</scope>
    <source>
        <strain evidence="3 4">IBRC-M 10912</strain>
    </source>
</reference>
<evidence type="ECO:0000313" key="4">
    <source>
        <dbReference type="Proteomes" id="UP001595821"/>
    </source>
</evidence>